<reference evidence="7" key="1">
    <citation type="journal article" date="2023" name="Commun. Biol.">
        <title>Genome analysis of Parmales, the sister group of diatoms, reveals the evolutionary specialization of diatoms from phago-mixotrophs to photoautotrophs.</title>
        <authorList>
            <person name="Ban H."/>
            <person name="Sato S."/>
            <person name="Yoshikawa S."/>
            <person name="Yamada K."/>
            <person name="Nakamura Y."/>
            <person name="Ichinomiya M."/>
            <person name="Sato N."/>
            <person name="Blanc-Mathieu R."/>
            <person name="Endo H."/>
            <person name="Kuwata A."/>
            <person name="Ogata H."/>
        </authorList>
    </citation>
    <scope>NUCLEOTIDE SEQUENCE [LARGE SCALE GENOMIC DNA]</scope>
    <source>
        <strain evidence="7">NIES 3701</strain>
    </source>
</reference>
<dbReference type="Pfam" id="PF13499">
    <property type="entry name" value="EF-hand_7"/>
    <property type="match status" value="2"/>
</dbReference>
<dbReference type="CDD" id="cd00051">
    <property type="entry name" value="EFh"/>
    <property type="match status" value="2"/>
</dbReference>
<feature type="domain" description="EF-hand" evidence="5">
    <location>
        <begin position="373"/>
        <end position="408"/>
    </location>
</feature>
<dbReference type="Gene3D" id="1.10.238.10">
    <property type="entry name" value="EF-hand"/>
    <property type="match status" value="4"/>
</dbReference>
<protein>
    <recommendedName>
        <fullName evidence="5">EF-hand domain-containing protein</fullName>
    </recommendedName>
</protein>
<dbReference type="Pfam" id="PF18289">
    <property type="entry name" value="HU-CCDC81_euk_2"/>
    <property type="match status" value="1"/>
</dbReference>
<feature type="domain" description="EF-hand" evidence="5">
    <location>
        <begin position="409"/>
        <end position="444"/>
    </location>
</feature>
<evidence type="ECO:0000256" key="1">
    <source>
        <dbReference type="ARBA" id="ARBA00022723"/>
    </source>
</evidence>
<keyword evidence="7" id="KW-1185">Reference proteome</keyword>
<dbReference type="SMART" id="SM00054">
    <property type="entry name" value="EFh"/>
    <property type="match status" value="8"/>
</dbReference>
<dbReference type="OrthoDB" id="444540at2759"/>
<organism evidence="6 7">
    <name type="scientific">Triparma strigata</name>
    <dbReference type="NCBI Taxonomy" id="1606541"/>
    <lineage>
        <taxon>Eukaryota</taxon>
        <taxon>Sar</taxon>
        <taxon>Stramenopiles</taxon>
        <taxon>Ochrophyta</taxon>
        <taxon>Bolidophyceae</taxon>
        <taxon>Parmales</taxon>
        <taxon>Triparmaceae</taxon>
        <taxon>Triparma</taxon>
    </lineage>
</organism>
<keyword evidence="2" id="KW-0677">Repeat</keyword>
<accession>A0A9W7BZD6</accession>
<dbReference type="InterPro" id="IPR002048">
    <property type="entry name" value="EF_hand_dom"/>
</dbReference>
<feature type="domain" description="EF-hand" evidence="5">
    <location>
        <begin position="722"/>
        <end position="757"/>
    </location>
</feature>
<feature type="domain" description="EF-hand" evidence="5">
    <location>
        <begin position="686"/>
        <end position="721"/>
    </location>
</feature>
<sequence>MSKPGLVHPADVDVPSMVVLETGYQKVSKHMSLEDYFMVWRAVGNTIAETMLRGRGSRMDKFGLFGYNTRNEAGFFLDQVFEQTNRVQQAGKGNQSNTVSNSKFNVAAMAESTGVPSRLAQHALDAALNTAAEFIKNDCSVALSFQPLGIFSCAGGDCQFRFSPEFKQRLKFALSGGKEVKKTGKNLIGGVKARGQVPAGRDKKRTSTRQSSAAPGTPKPPSQGDFFGADPSADWPPKIPSSERGGSRSRGQQQNNRNDGNSIFPPGPPSREPTPRLTKSALMRLKAENLKEANHQAARAAKHRVGAREMASNARQAELMATVQMLRNKIIVRGGVYGIRGLGRLLKSMDDDGTGDLSKSEIKNGLIDMGIKISPQQLEDVFVFFDKDGSGAVSFEEFMEGLRGELSAERLLVINQAFDAIDTSKDGDISVDEIRKKFNCKSHPAIIDGSATKQQVLKEFLSQWDKARADGSIDRDDFVDFYHDVGAAIFDDNDFETMMEDTWDFEVVHIEDMVTEGGEVDAKQASAEIEEDPYAADMKKVAELIFNPHCDLGTFVERIGASQISSSPTLTVAQFLTTLGKAGARAQPPLTAKAAAELCDSVIQTLGKGKTMIDVTSLHGILSMRFGAGGGGGSIIEIVKNKMMQRAGSDGLRAVARVMAMMDDDGSKTLTKQELKNGLADWGLPLNIMEVDALFTFFDRDRSGTVSFDEFLKGLRGPMSERRKKLVNLAFDVVDKTGDGSVTVDDLKEVYDTSNHPGILDGSTTAEEVLAHFVETWDQAGEDGTKDGVVTREEFMEYYADVGASIDGDDYFELMIRNAWHIAGGEGACANSSNRKVLCKFKDGTEELVLIQNDMGLGTDEDKIMAQLKKEKAGEKHGGVVKIDIKGEGFDKKKKDEKKKK</sequence>
<dbReference type="InterPro" id="IPR051581">
    <property type="entry name" value="Ca-bind"/>
</dbReference>
<dbReference type="SUPFAM" id="SSF47473">
    <property type="entry name" value="EF-hand"/>
    <property type="match status" value="2"/>
</dbReference>
<keyword evidence="3" id="KW-0106">Calcium</keyword>
<dbReference type="InterPro" id="IPR040673">
    <property type="entry name" value="CCDC81_HU_dom_2"/>
</dbReference>
<dbReference type="AlphaFoldDB" id="A0A9W7BZD6"/>
<name>A0A9W7BZD6_9STRA</name>
<evidence type="ECO:0000313" key="7">
    <source>
        <dbReference type="Proteomes" id="UP001165085"/>
    </source>
</evidence>
<dbReference type="InterPro" id="IPR011992">
    <property type="entry name" value="EF-hand-dom_pair"/>
</dbReference>
<gene>
    <name evidence="6" type="ORF">TrST_g3146</name>
</gene>
<keyword evidence="1" id="KW-0479">Metal-binding</keyword>
<evidence type="ECO:0000259" key="5">
    <source>
        <dbReference type="PROSITE" id="PS50222"/>
    </source>
</evidence>
<dbReference type="GO" id="GO:0005509">
    <property type="term" value="F:calcium ion binding"/>
    <property type="evidence" value="ECO:0007669"/>
    <property type="project" value="InterPro"/>
</dbReference>
<dbReference type="PROSITE" id="PS50222">
    <property type="entry name" value="EF_HAND_2"/>
    <property type="match status" value="6"/>
</dbReference>
<evidence type="ECO:0000313" key="6">
    <source>
        <dbReference type="EMBL" id="GMI00362.1"/>
    </source>
</evidence>
<dbReference type="EMBL" id="BRXY01000568">
    <property type="protein sequence ID" value="GMI00362.1"/>
    <property type="molecule type" value="Genomic_DNA"/>
</dbReference>
<feature type="domain" description="EF-hand" evidence="5">
    <location>
        <begin position="337"/>
        <end position="372"/>
    </location>
</feature>
<evidence type="ECO:0000256" key="2">
    <source>
        <dbReference type="ARBA" id="ARBA00022737"/>
    </source>
</evidence>
<evidence type="ECO:0000256" key="4">
    <source>
        <dbReference type="SAM" id="MobiDB-lite"/>
    </source>
</evidence>
<feature type="region of interest" description="Disordered" evidence="4">
    <location>
        <begin position="185"/>
        <end position="276"/>
    </location>
</feature>
<feature type="domain" description="EF-hand" evidence="5">
    <location>
        <begin position="650"/>
        <end position="685"/>
    </location>
</feature>
<dbReference type="Pfam" id="PF13202">
    <property type="entry name" value="EF-hand_5"/>
    <property type="match status" value="2"/>
</dbReference>
<dbReference type="Proteomes" id="UP001165085">
    <property type="component" value="Unassembled WGS sequence"/>
</dbReference>
<dbReference type="PANTHER" id="PTHR34524:SF6">
    <property type="entry name" value="CALCYPHOSINE LIKE"/>
    <property type="match status" value="1"/>
</dbReference>
<proteinExistence type="predicted"/>
<dbReference type="InterPro" id="IPR018247">
    <property type="entry name" value="EF_Hand_1_Ca_BS"/>
</dbReference>
<feature type="compositionally biased region" description="Low complexity" evidence="4">
    <location>
        <begin position="249"/>
        <end position="262"/>
    </location>
</feature>
<dbReference type="PANTHER" id="PTHR34524">
    <property type="entry name" value="CALCYPHOSIN"/>
    <property type="match status" value="1"/>
</dbReference>
<evidence type="ECO:0000256" key="3">
    <source>
        <dbReference type="ARBA" id="ARBA00022837"/>
    </source>
</evidence>
<dbReference type="PROSITE" id="PS00018">
    <property type="entry name" value="EF_HAND_1"/>
    <property type="match status" value="5"/>
</dbReference>
<comment type="caution">
    <text evidence="6">The sequence shown here is derived from an EMBL/GenBank/DDBJ whole genome shotgun (WGS) entry which is preliminary data.</text>
</comment>